<gene>
    <name evidence="2" type="ORF">ACFY05_26760</name>
</gene>
<evidence type="ECO:0000256" key="1">
    <source>
        <dbReference type="SAM" id="MobiDB-lite"/>
    </source>
</evidence>
<reference evidence="2 3" key="1">
    <citation type="submission" date="2024-10" db="EMBL/GenBank/DDBJ databases">
        <title>The Natural Products Discovery Center: Release of the First 8490 Sequenced Strains for Exploring Actinobacteria Biosynthetic Diversity.</title>
        <authorList>
            <person name="Kalkreuter E."/>
            <person name="Kautsar S.A."/>
            <person name="Yang D."/>
            <person name="Bader C.D."/>
            <person name="Teijaro C.N."/>
            <person name="Fluegel L."/>
            <person name="Davis C.M."/>
            <person name="Simpson J.R."/>
            <person name="Lauterbach L."/>
            <person name="Steele A.D."/>
            <person name="Gui C."/>
            <person name="Meng S."/>
            <person name="Li G."/>
            <person name="Viehrig K."/>
            <person name="Ye F."/>
            <person name="Su P."/>
            <person name="Kiefer A.F."/>
            <person name="Nichols A."/>
            <person name="Cepeda A.J."/>
            <person name="Yan W."/>
            <person name="Fan B."/>
            <person name="Jiang Y."/>
            <person name="Adhikari A."/>
            <person name="Zheng C.-J."/>
            <person name="Schuster L."/>
            <person name="Cowan T.M."/>
            <person name="Smanski M.J."/>
            <person name="Chevrette M.G."/>
            <person name="De Carvalho L.P.S."/>
            <person name="Shen B."/>
        </authorList>
    </citation>
    <scope>NUCLEOTIDE SEQUENCE [LARGE SCALE GENOMIC DNA]</scope>
    <source>
        <strain evidence="2 3">NPDC001281</strain>
    </source>
</reference>
<keyword evidence="3" id="KW-1185">Reference proteome</keyword>
<comment type="caution">
    <text evidence="2">The sequence shown here is derived from an EMBL/GenBank/DDBJ whole genome shotgun (WGS) entry which is preliminary data.</text>
</comment>
<proteinExistence type="predicted"/>
<evidence type="ECO:0000313" key="2">
    <source>
        <dbReference type="EMBL" id="MFF4776468.1"/>
    </source>
</evidence>
<name>A0ABW6VDU9_MICFU</name>
<sequence length="91" mass="10103">MVFPMPGYHRPAELTADQMEAMHETVARVREVLAELAERERRSPQGLAKYGRLSKSGVDAALGMMGLPPVSDEEWTEIQQDSGDDPPRVPL</sequence>
<dbReference type="EMBL" id="JBIAXI010000017">
    <property type="protein sequence ID" value="MFF4776468.1"/>
    <property type="molecule type" value="Genomic_DNA"/>
</dbReference>
<dbReference type="Proteomes" id="UP001602119">
    <property type="component" value="Unassembled WGS sequence"/>
</dbReference>
<protein>
    <submittedName>
        <fullName evidence="2">Uncharacterized protein</fullName>
    </submittedName>
</protein>
<accession>A0ABW6VDU9</accession>
<feature type="region of interest" description="Disordered" evidence="1">
    <location>
        <begin position="64"/>
        <end position="91"/>
    </location>
</feature>
<organism evidence="2 3">
    <name type="scientific">Microtetraspora fusca</name>
    <dbReference type="NCBI Taxonomy" id="1997"/>
    <lineage>
        <taxon>Bacteria</taxon>
        <taxon>Bacillati</taxon>
        <taxon>Actinomycetota</taxon>
        <taxon>Actinomycetes</taxon>
        <taxon>Streptosporangiales</taxon>
        <taxon>Streptosporangiaceae</taxon>
        <taxon>Microtetraspora</taxon>
    </lineage>
</organism>
<evidence type="ECO:0000313" key="3">
    <source>
        <dbReference type="Proteomes" id="UP001602119"/>
    </source>
</evidence>
<dbReference type="RefSeq" id="WP_387344845.1">
    <property type="nucleotide sequence ID" value="NZ_JBIAXI010000017.1"/>
</dbReference>